<protein>
    <submittedName>
        <fullName evidence="3">Uncharacterized protein</fullName>
    </submittedName>
</protein>
<accession>A0ABQ5FDY5</accession>
<reference evidence="3" key="1">
    <citation type="journal article" date="2022" name="Int. J. Mol. Sci.">
        <title>Draft Genome of Tanacetum Coccineum: Genomic Comparison of Closely Related Tanacetum-Family Plants.</title>
        <authorList>
            <person name="Yamashiro T."/>
            <person name="Shiraishi A."/>
            <person name="Nakayama K."/>
            <person name="Satake H."/>
        </authorList>
    </citation>
    <scope>NUCLEOTIDE SEQUENCE</scope>
</reference>
<feature type="coiled-coil region" evidence="1">
    <location>
        <begin position="407"/>
        <end position="434"/>
    </location>
</feature>
<evidence type="ECO:0000256" key="2">
    <source>
        <dbReference type="SAM" id="MobiDB-lite"/>
    </source>
</evidence>
<sequence length="682" mass="78113">MHKRSQSTIYTSYIEQFWATVKAKTVNGEVQLQALVDGKKIIITESIVRRDLQLEDDEGVDCLPNATIFEQLTLIGSKTTAWNEFSSTMASAIICLATNQKLNFSKYIFESMVKNLDNVGKFLMYPRSKRKDTEVPQPSGPTTNVADEAVNEEMDDSLVRAATTSSSLEADSGGGPRRQETMGDTIAQTRSENVSKLSNDPLLARVRALETTKPTQANEITGLKRRVKKLEKRNKSRTHGLKILYKGRIADIDANKYIYLVNVHTDEDMFGVNDLDGDEVIVDNVDVVETAEETVNVVVTIVSISSTIPVSAATTTTTTTTTVGDVEITLAQALQKEEEEEGLAREKAQQMKEANIAWDDIQAKIEADFQLAQRLQAQEREEEQTTNKSSTKEYHVYLSEKHGRIEDQKFEEQLEQESSKKQKVEEDKETSKLQSIIEIVYDEEEVSIDAIPLATKPPTIGGDLIRRYSTSMTKKKVATYELKWIKDLVPELWSPVQLKYNQHAYLGTSHWGPKCQSFYGYASNLTSSKDVYSRRRIIAVTRLKIMMKYDQSLLEEIEVRRDDQKLYKFKEGDFKRLRLQDIEDIRIVIQRRVEDLQLGVESYQKKLNLTKLDTYRSNLKNKTAYTSYSDPHEMIYMDQYKRKRLMRADELHKFSDGMLNDVRSARHDIAARIRMEYLPMRK</sequence>
<proteinExistence type="predicted"/>
<evidence type="ECO:0000313" key="4">
    <source>
        <dbReference type="Proteomes" id="UP001151760"/>
    </source>
</evidence>
<comment type="caution">
    <text evidence="3">The sequence shown here is derived from an EMBL/GenBank/DDBJ whole genome shotgun (WGS) entry which is preliminary data.</text>
</comment>
<evidence type="ECO:0000256" key="1">
    <source>
        <dbReference type="SAM" id="Coils"/>
    </source>
</evidence>
<dbReference type="Proteomes" id="UP001151760">
    <property type="component" value="Unassembled WGS sequence"/>
</dbReference>
<dbReference type="EMBL" id="BQNB010017271">
    <property type="protein sequence ID" value="GJT61249.1"/>
    <property type="molecule type" value="Genomic_DNA"/>
</dbReference>
<evidence type="ECO:0000313" key="3">
    <source>
        <dbReference type="EMBL" id="GJT61249.1"/>
    </source>
</evidence>
<gene>
    <name evidence="3" type="ORF">Tco_1004782</name>
</gene>
<feature type="region of interest" description="Disordered" evidence="2">
    <location>
        <begin position="162"/>
        <end position="194"/>
    </location>
</feature>
<organism evidence="3 4">
    <name type="scientific">Tanacetum coccineum</name>
    <dbReference type="NCBI Taxonomy" id="301880"/>
    <lineage>
        <taxon>Eukaryota</taxon>
        <taxon>Viridiplantae</taxon>
        <taxon>Streptophyta</taxon>
        <taxon>Embryophyta</taxon>
        <taxon>Tracheophyta</taxon>
        <taxon>Spermatophyta</taxon>
        <taxon>Magnoliopsida</taxon>
        <taxon>eudicotyledons</taxon>
        <taxon>Gunneridae</taxon>
        <taxon>Pentapetalae</taxon>
        <taxon>asterids</taxon>
        <taxon>campanulids</taxon>
        <taxon>Asterales</taxon>
        <taxon>Asteraceae</taxon>
        <taxon>Asteroideae</taxon>
        <taxon>Anthemideae</taxon>
        <taxon>Anthemidinae</taxon>
        <taxon>Tanacetum</taxon>
    </lineage>
</organism>
<keyword evidence="1" id="KW-0175">Coiled coil</keyword>
<feature type="region of interest" description="Disordered" evidence="2">
    <location>
        <begin position="129"/>
        <end position="149"/>
    </location>
</feature>
<name>A0ABQ5FDY5_9ASTR</name>
<keyword evidence="4" id="KW-1185">Reference proteome</keyword>
<reference evidence="3" key="2">
    <citation type="submission" date="2022-01" db="EMBL/GenBank/DDBJ databases">
        <authorList>
            <person name="Yamashiro T."/>
            <person name="Shiraishi A."/>
            <person name="Satake H."/>
            <person name="Nakayama K."/>
        </authorList>
    </citation>
    <scope>NUCLEOTIDE SEQUENCE</scope>
</reference>